<keyword evidence="1" id="KW-0812">Transmembrane</keyword>
<organism evidence="2 3">
    <name type="scientific">Hymenobacter elongatus</name>
    <dbReference type="NCBI Taxonomy" id="877208"/>
    <lineage>
        <taxon>Bacteria</taxon>
        <taxon>Pseudomonadati</taxon>
        <taxon>Bacteroidota</taxon>
        <taxon>Cytophagia</taxon>
        <taxon>Cytophagales</taxon>
        <taxon>Hymenobacteraceae</taxon>
        <taxon>Hymenobacter</taxon>
    </lineage>
</organism>
<comment type="caution">
    <text evidence="2">The sequence shown here is derived from an EMBL/GenBank/DDBJ whole genome shotgun (WGS) entry which is preliminary data.</text>
</comment>
<dbReference type="Proteomes" id="UP000297739">
    <property type="component" value="Unassembled WGS sequence"/>
</dbReference>
<dbReference type="OrthoDB" id="1427164at2"/>
<proteinExistence type="predicted"/>
<feature type="transmembrane region" description="Helical" evidence="1">
    <location>
        <begin position="170"/>
        <end position="192"/>
    </location>
</feature>
<protein>
    <submittedName>
        <fullName evidence="2">Uncharacterized protein</fullName>
    </submittedName>
</protein>
<keyword evidence="1" id="KW-0472">Membrane</keyword>
<keyword evidence="1" id="KW-1133">Transmembrane helix</keyword>
<name>A0A4Z0PND6_9BACT</name>
<keyword evidence="3" id="KW-1185">Reference proteome</keyword>
<feature type="transmembrane region" description="Helical" evidence="1">
    <location>
        <begin position="111"/>
        <end position="133"/>
    </location>
</feature>
<gene>
    <name evidence="2" type="ORF">E5J99_10915</name>
</gene>
<evidence type="ECO:0000313" key="3">
    <source>
        <dbReference type="Proteomes" id="UP000297739"/>
    </source>
</evidence>
<sequence length="194" mass="20924">MRYFYFVFLCMLTHLVQAQHDTILRTDGREIKARVLTIGPSAISYVPLDTATTDTLRLASAQVFLIRYANGARELIRPALATQPKELSAAEAGSRGTQDARQHFRASGAFWGTYGTTVAYAPIGLATGIAIALTPPKAANLRVPDATLLQNPEYVRSYERQAQRKKTGNAAAGFGAGIGTVLVLAVAILTAWDN</sequence>
<dbReference type="EMBL" id="SRLD01000019">
    <property type="protein sequence ID" value="TGE15937.1"/>
    <property type="molecule type" value="Genomic_DNA"/>
</dbReference>
<evidence type="ECO:0000313" key="2">
    <source>
        <dbReference type="EMBL" id="TGE15937.1"/>
    </source>
</evidence>
<accession>A0A4Z0PND6</accession>
<evidence type="ECO:0000256" key="1">
    <source>
        <dbReference type="SAM" id="Phobius"/>
    </source>
</evidence>
<dbReference type="RefSeq" id="WP_135497802.1">
    <property type="nucleotide sequence ID" value="NZ_SRLD01000019.1"/>
</dbReference>
<dbReference type="AlphaFoldDB" id="A0A4Z0PND6"/>
<reference evidence="2 3" key="1">
    <citation type="submission" date="2019-04" db="EMBL/GenBank/DDBJ databases">
        <authorList>
            <person name="Feng G."/>
            <person name="Zhang J."/>
            <person name="Zhu H."/>
        </authorList>
    </citation>
    <scope>NUCLEOTIDE SEQUENCE [LARGE SCALE GENOMIC DNA]</scope>
    <source>
        <strain evidence="2 3">JCM 17223</strain>
    </source>
</reference>